<protein>
    <submittedName>
        <fullName evidence="1">Uncharacterized protein</fullName>
    </submittedName>
</protein>
<name>U1GC97_ENDPU</name>
<accession>U1GC97</accession>
<proteinExistence type="predicted"/>
<dbReference type="EMBL" id="KE720816">
    <property type="protein sequence ID" value="ERF75197.1"/>
    <property type="molecule type" value="Genomic_DNA"/>
</dbReference>
<dbReference type="Proteomes" id="UP000019373">
    <property type="component" value="Unassembled WGS sequence"/>
</dbReference>
<dbReference type="HOGENOM" id="CLU_924455_0_0_1"/>
<dbReference type="InterPro" id="IPR038883">
    <property type="entry name" value="AN11006-like"/>
</dbReference>
<keyword evidence="2" id="KW-1185">Reference proteome</keyword>
<reference evidence="2" key="1">
    <citation type="journal article" date="2014" name="BMC Genomics">
        <title>Genome characteristics reveal the impact of lichenization on lichen-forming fungus Endocarpon pusillum Hedwig (Verrucariales, Ascomycota).</title>
        <authorList>
            <person name="Wang Y.-Y."/>
            <person name="Liu B."/>
            <person name="Zhang X.-Y."/>
            <person name="Zhou Q.-M."/>
            <person name="Zhang T."/>
            <person name="Li H."/>
            <person name="Yu Y.-F."/>
            <person name="Zhang X.-L."/>
            <person name="Hao X.-Y."/>
            <person name="Wang M."/>
            <person name="Wang L."/>
            <person name="Wei J.-C."/>
        </authorList>
    </citation>
    <scope>NUCLEOTIDE SEQUENCE [LARGE SCALE GENOMIC DNA]</scope>
    <source>
        <strain evidence="2">Z07020 / HMAS-L-300199</strain>
    </source>
</reference>
<sequence length="301" mass="33755">MSLVNWFAEHIGCDMRQSFAQQFIKGCGRSPRSNPNSLKSSRAFLDLPTEIRLLIYEAIFTPASVVLQSGELPAMIAVLQNFPELISRGSRDVQLFRTCRTCYEEAPPIFYASLNLLVYQHLPLLRLNFLPRIGPLNASFIKMVTITPIGLPGEHQRFLECLGSKHGGLIGVENLTLEIWEPEHVPAFISTCQELMQRHGKLKILFGRGTDTGCQLQAGDIPATLKLAKPGQSPGHRERIIQSIKVVEPTGSQNHLPLAEECSGRDSFTAKGRRTVSLAVPPPRRTIWSRYKFRRSQRSKL</sequence>
<gene>
    <name evidence="1" type="ORF">EPUS_08867</name>
</gene>
<organism evidence="1 2">
    <name type="scientific">Endocarpon pusillum (strain Z07020 / HMAS-L-300199)</name>
    <name type="common">Lichen-forming fungus</name>
    <dbReference type="NCBI Taxonomy" id="1263415"/>
    <lineage>
        <taxon>Eukaryota</taxon>
        <taxon>Fungi</taxon>
        <taxon>Dikarya</taxon>
        <taxon>Ascomycota</taxon>
        <taxon>Pezizomycotina</taxon>
        <taxon>Eurotiomycetes</taxon>
        <taxon>Chaetothyriomycetidae</taxon>
        <taxon>Verrucariales</taxon>
        <taxon>Verrucariaceae</taxon>
        <taxon>Endocarpon</taxon>
    </lineage>
</organism>
<dbReference type="AlphaFoldDB" id="U1GC97"/>
<dbReference type="GeneID" id="19243708"/>
<dbReference type="PANTHER" id="PTHR42085">
    <property type="entry name" value="F-BOX DOMAIN-CONTAINING PROTEIN"/>
    <property type="match status" value="1"/>
</dbReference>
<evidence type="ECO:0000313" key="2">
    <source>
        <dbReference type="Proteomes" id="UP000019373"/>
    </source>
</evidence>
<dbReference type="RefSeq" id="XP_007787468.1">
    <property type="nucleotide sequence ID" value="XM_007789278.1"/>
</dbReference>
<dbReference type="OrthoDB" id="5314997at2759"/>
<evidence type="ECO:0000313" key="1">
    <source>
        <dbReference type="EMBL" id="ERF75197.1"/>
    </source>
</evidence>
<dbReference type="PANTHER" id="PTHR42085:SF2">
    <property type="entry name" value="F-BOX DOMAIN-CONTAINING PROTEIN"/>
    <property type="match status" value="1"/>
</dbReference>